<dbReference type="Pfam" id="PF14226">
    <property type="entry name" value="DIOX_N"/>
    <property type="match status" value="1"/>
</dbReference>
<dbReference type="Proteomes" id="UP001652600">
    <property type="component" value="Chromosome 12"/>
</dbReference>
<dbReference type="Gene3D" id="2.60.120.330">
    <property type="entry name" value="B-lactam Antibiotic, Isopenicillin N Synthase, Chain"/>
    <property type="match status" value="1"/>
</dbReference>
<reference evidence="6" key="1">
    <citation type="submission" date="2025-08" db="UniProtKB">
        <authorList>
            <consortium name="RefSeq"/>
        </authorList>
    </citation>
    <scope>IDENTIFICATION</scope>
    <source>
        <tissue evidence="6">Stem</tissue>
    </source>
</reference>
<evidence type="ECO:0000256" key="1">
    <source>
        <dbReference type="ARBA" id="ARBA00022723"/>
    </source>
</evidence>
<dbReference type="SUPFAM" id="SSF51197">
    <property type="entry name" value="Clavaminate synthase-like"/>
    <property type="match status" value="1"/>
</dbReference>
<sequence>MATNMSDELPVVKFCSENLKSGTKEWVFTMKKVREALEDYGCFVALYDSVSAEVSSNMFDSLKELFDDVPLERKLQNVSEKPYHGYFGQNPLMPIHESMGIEHPILPTNINSFTNLMWPSRGNDSFRGSVTTYAKLVSELDERVKRMVFESYGVGNALKSHMESTKYLMRMIKYRVPKEKEMNLGAFPHTDKSFLTILHQNEVNGLQIKTRDNKWIQYHPFSSSSTSSFIVMAGDAFFAWSNGRIYSPPHRVIMSGNRERYSVGLFSFNNGIVQIPKELVDDKHPQLFKPFDHQDYLRFYSTERGQNSPCAIKAYCGVGNSLVDMDTRSPLLLH</sequence>
<evidence type="ECO:0000313" key="6">
    <source>
        <dbReference type="RefSeq" id="XP_008466974.2"/>
    </source>
</evidence>
<dbReference type="GO" id="GO:0051213">
    <property type="term" value="F:dioxygenase activity"/>
    <property type="evidence" value="ECO:0007669"/>
    <property type="project" value="UniProtKB-KW"/>
</dbReference>
<evidence type="ECO:0000256" key="2">
    <source>
        <dbReference type="ARBA" id="ARBA00023004"/>
    </source>
</evidence>
<keyword evidence="5" id="KW-1185">Reference proteome</keyword>
<accession>A0A1S3CSG4</accession>
<dbReference type="GO" id="GO:0046872">
    <property type="term" value="F:metal ion binding"/>
    <property type="evidence" value="ECO:0007669"/>
    <property type="project" value="UniProtKB-KW"/>
</dbReference>
<evidence type="ECO:0000313" key="5">
    <source>
        <dbReference type="Proteomes" id="UP001652600"/>
    </source>
</evidence>
<protein>
    <submittedName>
        <fullName evidence="6">Probable 2-oxoglutarate-dependent dioxygenase AOP1</fullName>
    </submittedName>
</protein>
<dbReference type="PANTHER" id="PTHR47990">
    <property type="entry name" value="2-OXOGLUTARATE (2OG) AND FE(II)-DEPENDENT OXYGENASE SUPERFAMILY PROTEIN-RELATED"/>
    <property type="match status" value="1"/>
</dbReference>
<keyword evidence="3" id="KW-0560">Oxidoreductase</keyword>
<name>A0A1S3CSG4_CUCME</name>
<evidence type="ECO:0000259" key="4">
    <source>
        <dbReference type="PROSITE" id="PS51471"/>
    </source>
</evidence>
<dbReference type="InterPro" id="IPR027443">
    <property type="entry name" value="IPNS-like_sf"/>
</dbReference>
<organism evidence="5 6">
    <name type="scientific">Cucumis melo</name>
    <name type="common">Muskmelon</name>
    <dbReference type="NCBI Taxonomy" id="3656"/>
    <lineage>
        <taxon>Eukaryota</taxon>
        <taxon>Viridiplantae</taxon>
        <taxon>Streptophyta</taxon>
        <taxon>Embryophyta</taxon>
        <taxon>Tracheophyta</taxon>
        <taxon>Spermatophyta</taxon>
        <taxon>Magnoliopsida</taxon>
        <taxon>eudicotyledons</taxon>
        <taxon>Gunneridae</taxon>
        <taxon>Pentapetalae</taxon>
        <taxon>rosids</taxon>
        <taxon>fabids</taxon>
        <taxon>Cucurbitales</taxon>
        <taxon>Cucurbitaceae</taxon>
        <taxon>Benincaseae</taxon>
        <taxon>Cucumis</taxon>
    </lineage>
</organism>
<gene>
    <name evidence="6" type="primary">LOC103504371</name>
</gene>
<dbReference type="InterPro" id="IPR044861">
    <property type="entry name" value="IPNS-like_FE2OG_OXY"/>
</dbReference>
<keyword evidence="6" id="KW-0223">Dioxygenase</keyword>
<dbReference type="InterPro" id="IPR050231">
    <property type="entry name" value="Iron_ascorbate_oxido_reductase"/>
</dbReference>
<dbReference type="PROSITE" id="PS51471">
    <property type="entry name" value="FE2OG_OXY"/>
    <property type="match status" value="1"/>
</dbReference>
<dbReference type="Pfam" id="PF03171">
    <property type="entry name" value="2OG-FeII_Oxy"/>
    <property type="match status" value="1"/>
</dbReference>
<feature type="domain" description="Fe2OG dioxygenase" evidence="4">
    <location>
        <begin position="165"/>
        <end position="271"/>
    </location>
</feature>
<evidence type="ECO:0000256" key="3">
    <source>
        <dbReference type="RuleBase" id="RU003682"/>
    </source>
</evidence>
<dbReference type="InParanoid" id="A0A1S3CSG4"/>
<dbReference type="InterPro" id="IPR026992">
    <property type="entry name" value="DIOX_N"/>
</dbReference>
<keyword evidence="1 3" id="KW-0479">Metal-binding</keyword>
<dbReference type="eggNOG" id="KOG0143">
    <property type="taxonomic scope" value="Eukaryota"/>
</dbReference>
<dbReference type="KEGG" id="cmo:103504371"/>
<proteinExistence type="inferred from homology"/>
<dbReference type="RefSeq" id="XP_008466974.2">
    <property type="nucleotide sequence ID" value="XM_008468752.2"/>
</dbReference>
<dbReference type="GeneID" id="103504371"/>
<comment type="similarity">
    <text evidence="3">Belongs to the iron/ascorbate-dependent oxidoreductase family.</text>
</comment>
<dbReference type="InterPro" id="IPR005123">
    <property type="entry name" value="Oxoglu/Fe-dep_dioxygenase_dom"/>
</dbReference>
<dbReference type="AlphaFoldDB" id="A0A1S3CSG4"/>
<keyword evidence="2 3" id="KW-0408">Iron</keyword>